<dbReference type="PROSITE" id="PS51996">
    <property type="entry name" value="TR_MART"/>
    <property type="match status" value="1"/>
</dbReference>
<evidence type="ECO:0000256" key="5">
    <source>
        <dbReference type="ARBA" id="ARBA00022729"/>
    </source>
</evidence>
<dbReference type="PRINTS" id="PR00970">
    <property type="entry name" value="RIBTRNSFRASE"/>
</dbReference>
<evidence type="ECO:0000256" key="3">
    <source>
        <dbReference type="ARBA" id="ARBA00022679"/>
    </source>
</evidence>
<keyword evidence="7 10" id="KW-0520">NAD</keyword>
<keyword evidence="2 10" id="KW-0328">Glycosyltransferase</keyword>
<dbReference type="EMBL" id="RJVU01006538">
    <property type="protein sequence ID" value="ROL54704.1"/>
    <property type="molecule type" value="Genomic_DNA"/>
</dbReference>
<dbReference type="AlphaFoldDB" id="A0A3N0Z8X9"/>
<keyword evidence="3 10" id="KW-0808">Transferase</keyword>
<feature type="signal peptide" evidence="10">
    <location>
        <begin position="1"/>
        <end position="16"/>
    </location>
</feature>
<gene>
    <name evidence="11" type="ORF">DPX16_1590</name>
</gene>
<evidence type="ECO:0000313" key="11">
    <source>
        <dbReference type="EMBL" id="ROL54704.1"/>
    </source>
</evidence>
<evidence type="ECO:0000256" key="2">
    <source>
        <dbReference type="ARBA" id="ARBA00022676"/>
    </source>
</evidence>
<evidence type="ECO:0000256" key="4">
    <source>
        <dbReference type="ARBA" id="ARBA00022695"/>
    </source>
</evidence>
<protein>
    <recommendedName>
        <fullName evidence="10">NAD(P)(+)--arginine ADP-ribosyltransferase</fullName>
        <ecNumber evidence="10">2.4.2.31</ecNumber>
    </recommendedName>
    <alternativeName>
        <fullName evidence="10">Mono(ADP-ribosyl)transferase</fullName>
    </alternativeName>
</protein>
<dbReference type="GO" id="GO:0016779">
    <property type="term" value="F:nucleotidyltransferase activity"/>
    <property type="evidence" value="ECO:0007669"/>
    <property type="project" value="UniProtKB-KW"/>
</dbReference>
<dbReference type="PANTHER" id="PTHR10339:SF27">
    <property type="entry name" value="NAD(P)(+)--ARGININE ADP-RIBOSYLTRANSFERASE"/>
    <property type="match status" value="1"/>
</dbReference>
<accession>A0A3N0Z8X9</accession>
<keyword evidence="8" id="KW-1015">Disulfide bond</keyword>
<evidence type="ECO:0000256" key="8">
    <source>
        <dbReference type="ARBA" id="ARBA00023157"/>
    </source>
</evidence>
<organism evidence="11 12">
    <name type="scientific">Anabarilius grahami</name>
    <name type="common">Kanglang fish</name>
    <name type="synonym">Barilius grahami</name>
    <dbReference type="NCBI Taxonomy" id="495550"/>
    <lineage>
        <taxon>Eukaryota</taxon>
        <taxon>Metazoa</taxon>
        <taxon>Chordata</taxon>
        <taxon>Craniata</taxon>
        <taxon>Vertebrata</taxon>
        <taxon>Euteleostomi</taxon>
        <taxon>Actinopterygii</taxon>
        <taxon>Neopterygii</taxon>
        <taxon>Teleostei</taxon>
        <taxon>Ostariophysi</taxon>
        <taxon>Cypriniformes</taxon>
        <taxon>Xenocyprididae</taxon>
        <taxon>Xenocypridinae</taxon>
        <taxon>Xenocypridinae incertae sedis</taxon>
        <taxon>Anabarilius</taxon>
    </lineage>
</organism>
<sequence length="280" mass="31494">MLLITEALLLILSALGQDHRAAVEGQIYPLDMALNSVDDQYDGCTKDMANLVKTKYLEKELSYSPEYLKAWKLGEKNATAPGDNLTKNHSVAIYVYTNSAFKVYADFNNAVRNGKQNYTDKTFMWHSLHFLLTDAIQILNKTQNKCYSTYRGTNVQFNRDVLNSTIRFGSFASSTLDRTTAEGYGNVSCFEIKTCEGANLTQYSRFPDEEEVLIPPYETFNVTAVKRRQNHSDLWCETVFVLNSTGTRSDLNCALCDGGNRVAFVNVLLTLTLLCKVLTS</sequence>
<feature type="chain" id="PRO_5017850451" description="NAD(P)(+)--arginine ADP-ribosyltransferase" evidence="10">
    <location>
        <begin position="17"/>
        <end position="280"/>
    </location>
</feature>
<dbReference type="SUPFAM" id="SSF56399">
    <property type="entry name" value="ADP-ribosylation"/>
    <property type="match status" value="1"/>
</dbReference>
<dbReference type="GO" id="GO:0003950">
    <property type="term" value="F:NAD+ poly-ADP-ribosyltransferase activity"/>
    <property type="evidence" value="ECO:0007669"/>
    <property type="project" value="TreeGrafter"/>
</dbReference>
<evidence type="ECO:0000256" key="1">
    <source>
        <dbReference type="ARBA" id="ARBA00009558"/>
    </source>
</evidence>
<evidence type="ECO:0000256" key="9">
    <source>
        <dbReference type="ARBA" id="ARBA00047597"/>
    </source>
</evidence>
<comment type="caution">
    <text evidence="11">The sequence shown here is derived from an EMBL/GenBank/DDBJ whole genome shotgun (WGS) entry which is preliminary data.</text>
</comment>
<dbReference type="GO" id="GO:0106274">
    <property type="term" value="F:NAD+-protein-arginine ADP-ribosyltransferase activity"/>
    <property type="evidence" value="ECO:0007669"/>
    <property type="project" value="UniProtKB-EC"/>
</dbReference>
<evidence type="ECO:0000313" key="12">
    <source>
        <dbReference type="Proteomes" id="UP000281406"/>
    </source>
</evidence>
<dbReference type="EC" id="2.4.2.31" evidence="10"/>
<evidence type="ECO:0000256" key="10">
    <source>
        <dbReference type="RuleBase" id="RU361228"/>
    </source>
</evidence>
<dbReference type="Gene3D" id="3.90.176.10">
    <property type="entry name" value="Toxin ADP-ribosyltransferase, Chain A, domain 1"/>
    <property type="match status" value="1"/>
</dbReference>
<comment type="similarity">
    <text evidence="1 10">Belongs to the Arg-specific ADP-ribosyltransferase family.</text>
</comment>
<dbReference type="Proteomes" id="UP000281406">
    <property type="component" value="Unassembled WGS sequence"/>
</dbReference>
<keyword evidence="6 10" id="KW-0521">NADP</keyword>
<evidence type="ECO:0000256" key="6">
    <source>
        <dbReference type="ARBA" id="ARBA00022857"/>
    </source>
</evidence>
<dbReference type="PANTHER" id="PTHR10339">
    <property type="entry name" value="ADP-RIBOSYLTRANSFERASE"/>
    <property type="match status" value="1"/>
</dbReference>
<dbReference type="OrthoDB" id="423533at2759"/>
<keyword evidence="4" id="KW-0548">Nucleotidyltransferase</keyword>
<dbReference type="Pfam" id="PF01129">
    <property type="entry name" value="ART"/>
    <property type="match status" value="1"/>
</dbReference>
<proteinExistence type="inferred from homology"/>
<keyword evidence="5 10" id="KW-0732">Signal</keyword>
<reference evidence="11 12" key="1">
    <citation type="submission" date="2018-10" db="EMBL/GenBank/DDBJ databases">
        <title>Genome assembly for a Yunnan-Guizhou Plateau 3E fish, Anabarilius grahami (Regan), and its evolutionary and genetic applications.</title>
        <authorList>
            <person name="Jiang W."/>
        </authorList>
    </citation>
    <scope>NUCLEOTIDE SEQUENCE [LARGE SCALE GENOMIC DNA]</scope>
    <source>
        <strain evidence="11">AG-KIZ</strain>
        <tissue evidence="11">Muscle</tissue>
    </source>
</reference>
<dbReference type="InterPro" id="IPR050999">
    <property type="entry name" value="ADP-ribosyltransferase_ARG"/>
</dbReference>
<dbReference type="FunFam" id="3.90.176.10:FF:000001">
    <property type="entry name" value="NAD(P)(+)--arginine ADP-ribosyltransferase"/>
    <property type="match status" value="1"/>
</dbReference>
<dbReference type="InterPro" id="IPR000768">
    <property type="entry name" value="ART"/>
</dbReference>
<name>A0A3N0Z8X9_ANAGA</name>
<keyword evidence="12" id="KW-1185">Reference proteome</keyword>
<evidence type="ECO:0000256" key="7">
    <source>
        <dbReference type="ARBA" id="ARBA00023027"/>
    </source>
</evidence>
<comment type="catalytic activity">
    <reaction evidence="9 10">
        <text>L-arginyl-[protein] + NAD(+) = N(omega)-(ADP-D-ribosyl)-L-arginyl-[protein] + nicotinamide + H(+)</text>
        <dbReference type="Rhea" id="RHEA:19149"/>
        <dbReference type="Rhea" id="RHEA-COMP:10532"/>
        <dbReference type="Rhea" id="RHEA-COMP:15087"/>
        <dbReference type="ChEBI" id="CHEBI:15378"/>
        <dbReference type="ChEBI" id="CHEBI:17154"/>
        <dbReference type="ChEBI" id="CHEBI:29965"/>
        <dbReference type="ChEBI" id="CHEBI:57540"/>
        <dbReference type="ChEBI" id="CHEBI:142554"/>
        <dbReference type="EC" id="2.4.2.31"/>
    </reaction>
</comment>